<evidence type="ECO:0000313" key="4">
    <source>
        <dbReference type="EMBL" id="CAF3821584.1"/>
    </source>
</evidence>
<comment type="caution">
    <text evidence="1">The sequence shown here is derived from an EMBL/GenBank/DDBJ whole genome shotgun (WGS) entry which is preliminary data.</text>
</comment>
<dbReference type="EMBL" id="CAJOBC010001623">
    <property type="protein sequence ID" value="CAF3689326.1"/>
    <property type="molecule type" value="Genomic_DNA"/>
</dbReference>
<dbReference type="Proteomes" id="UP000677228">
    <property type="component" value="Unassembled WGS sequence"/>
</dbReference>
<reference evidence="1" key="1">
    <citation type="submission" date="2021-02" db="EMBL/GenBank/DDBJ databases">
        <authorList>
            <person name="Nowell W R."/>
        </authorList>
    </citation>
    <scope>NUCLEOTIDE SEQUENCE</scope>
</reference>
<keyword evidence="5" id="KW-1185">Reference proteome</keyword>
<dbReference type="EMBL" id="CAJOBA010008150">
    <property type="protein sequence ID" value="CAF3821584.1"/>
    <property type="molecule type" value="Genomic_DNA"/>
</dbReference>
<dbReference type="Proteomes" id="UP000682733">
    <property type="component" value="Unassembled WGS sequence"/>
</dbReference>
<organism evidence="1 5">
    <name type="scientific">Didymodactylos carnosus</name>
    <dbReference type="NCBI Taxonomy" id="1234261"/>
    <lineage>
        <taxon>Eukaryota</taxon>
        <taxon>Metazoa</taxon>
        <taxon>Spiralia</taxon>
        <taxon>Gnathifera</taxon>
        <taxon>Rotifera</taxon>
        <taxon>Eurotatoria</taxon>
        <taxon>Bdelloidea</taxon>
        <taxon>Philodinida</taxon>
        <taxon>Philodinidae</taxon>
        <taxon>Didymodactylos</taxon>
    </lineage>
</organism>
<name>A0A814A605_9BILA</name>
<accession>A0A814A605</accession>
<evidence type="ECO:0000313" key="5">
    <source>
        <dbReference type="Proteomes" id="UP000663829"/>
    </source>
</evidence>
<dbReference type="EMBL" id="CAJNOK010008137">
    <property type="protein sequence ID" value="CAF1055316.1"/>
    <property type="molecule type" value="Genomic_DNA"/>
</dbReference>
<proteinExistence type="predicted"/>
<sequence length="150" mass="16395">MIGHLVEPASYSSSTVIAAASCLRKTSTICSRCMTSPLSVIRNNQKLSNAILLLRLVALQPLVLEGEGEAVKGVKGPKGVKGVKDFSCSTPFRITDDGRTNDTKRSTKYIQEPQRLQQNNTFTVDAVKAKGEYHNALEHSTQSSGYYMEN</sequence>
<evidence type="ECO:0000313" key="2">
    <source>
        <dbReference type="EMBL" id="CAF1055316.1"/>
    </source>
</evidence>
<evidence type="ECO:0000313" key="1">
    <source>
        <dbReference type="EMBL" id="CAF0907814.1"/>
    </source>
</evidence>
<evidence type="ECO:0000313" key="3">
    <source>
        <dbReference type="EMBL" id="CAF3689326.1"/>
    </source>
</evidence>
<dbReference type="EMBL" id="CAJNOQ010001623">
    <property type="protein sequence ID" value="CAF0907814.1"/>
    <property type="molecule type" value="Genomic_DNA"/>
</dbReference>
<dbReference type="Proteomes" id="UP000663829">
    <property type="component" value="Unassembled WGS sequence"/>
</dbReference>
<dbReference type="Proteomes" id="UP000681722">
    <property type="component" value="Unassembled WGS sequence"/>
</dbReference>
<gene>
    <name evidence="1" type="ORF">GPM918_LOCUS8984</name>
    <name evidence="2" type="ORF">OVA965_LOCUS17145</name>
    <name evidence="3" type="ORF">SRO942_LOCUS8985</name>
    <name evidence="4" type="ORF">TMI583_LOCUS17155</name>
</gene>
<dbReference type="AlphaFoldDB" id="A0A814A605"/>
<protein>
    <submittedName>
        <fullName evidence="1">Uncharacterized protein</fullName>
    </submittedName>
</protein>